<evidence type="ECO:0000313" key="3">
    <source>
        <dbReference type="Proteomes" id="UP000287651"/>
    </source>
</evidence>
<name>A0A426ZF09_ENSVE</name>
<dbReference type="EMBL" id="AMZH03006934">
    <property type="protein sequence ID" value="RRT62559.1"/>
    <property type="molecule type" value="Genomic_DNA"/>
</dbReference>
<accession>A0A426ZF09</accession>
<reference evidence="2 3" key="1">
    <citation type="journal article" date="2014" name="Agronomy (Basel)">
        <title>A Draft Genome Sequence for Ensete ventricosum, the Drought-Tolerant Tree Against Hunger.</title>
        <authorList>
            <person name="Harrison J."/>
            <person name="Moore K.A."/>
            <person name="Paszkiewicz K."/>
            <person name="Jones T."/>
            <person name="Grant M."/>
            <person name="Ambacheew D."/>
            <person name="Muzemil S."/>
            <person name="Studholme D.J."/>
        </authorList>
    </citation>
    <scope>NUCLEOTIDE SEQUENCE [LARGE SCALE GENOMIC DNA]</scope>
</reference>
<feature type="region of interest" description="Disordered" evidence="1">
    <location>
        <begin position="123"/>
        <end position="149"/>
    </location>
</feature>
<sequence>MDYRLPDGTIDWGCFCPVTTRNRLVTIDFDRRRLLPSNISLAATRKREKKQGRRKRNKEKKRENLGWRGPITARWWLDFFFVALFAEGQRRLQQENLGTVLRMKRTLRGDNFFLVVFSSSPSQATTRKRGGLCDVVKDSHPRREEKTRR</sequence>
<dbReference type="AlphaFoldDB" id="A0A426ZF09"/>
<proteinExistence type="predicted"/>
<evidence type="ECO:0000313" key="2">
    <source>
        <dbReference type="EMBL" id="RRT62559.1"/>
    </source>
</evidence>
<evidence type="ECO:0000256" key="1">
    <source>
        <dbReference type="SAM" id="MobiDB-lite"/>
    </source>
</evidence>
<feature type="compositionally biased region" description="Basic and acidic residues" evidence="1">
    <location>
        <begin position="135"/>
        <end position="149"/>
    </location>
</feature>
<gene>
    <name evidence="2" type="ORF">B296_00043345</name>
</gene>
<dbReference type="Proteomes" id="UP000287651">
    <property type="component" value="Unassembled WGS sequence"/>
</dbReference>
<feature type="non-terminal residue" evidence="2">
    <location>
        <position position="149"/>
    </location>
</feature>
<comment type="caution">
    <text evidence="2">The sequence shown here is derived from an EMBL/GenBank/DDBJ whole genome shotgun (WGS) entry which is preliminary data.</text>
</comment>
<protein>
    <submittedName>
        <fullName evidence="2">Uncharacterized protein</fullName>
    </submittedName>
</protein>
<organism evidence="2 3">
    <name type="scientific">Ensete ventricosum</name>
    <name type="common">Abyssinian banana</name>
    <name type="synonym">Musa ensete</name>
    <dbReference type="NCBI Taxonomy" id="4639"/>
    <lineage>
        <taxon>Eukaryota</taxon>
        <taxon>Viridiplantae</taxon>
        <taxon>Streptophyta</taxon>
        <taxon>Embryophyta</taxon>
        <taxon>Tracheophyta</taxon>
        <taxon>Spermatophyta</taxon>
        <taxon>Magnoliopsida</taxon>
        <taxon>Liliopsida</taxon>
        <taxon>Zingiberales</taxon>
        <taxon>Musaceae</taxon>
        <taxon>Ensete</taxon>
    </lineage>
</organism>